<feature type="transmembrane region" description="Helical" evidence="1">
    <location>
        <begin position="129"/>
        <end position="151"/>
    </location>
</feature>
<evidence type="ECO:0000259" key="2">
    <source>
        <dbReference type="Pfam" id="PF00884"/>
    </source>
</evidence>
<gene>
    <name evidence="4" type="ORF">RM532_08660</name>
</gene>
<dbReference type="InterPro" id="IPR012159">
    <property type="entry name" value="YejM-like"/>
</dbReference>
<feature type="transmembrane region" description="Helical" evidence="1">
    <location>
        <begin position="163"/>
        <end position="183"/>
    </location>
</feature>
<dbReference type="PIRSF" id="PIRSF004950">
    <property type="entry name" value="Mmb_sulf_HI0842"/>
    <property type="match status" value="1"/>
</dbReference>
<dbReference type="PANTHER" id="PTHR43751:SF3">
    <property type="entry name" value="SULFATASE N-TERMINAL DOMAIN-CONTAINING PROTEIN"/>
    <property type="match status" value="1"/>
</dbReference>
<proteinExistence type="predicted"/>
<comment type="caution">
    <text evidence="4">The sequence shown here is derived from an EMBL/GenBank/DDBJ whole genome shotgun (WGS) entry which is preliminary data.</text>
</comment>
<evidence type="ECO:0000259" key="3">
    <source>
        <dbReference type="Pfam" id="PF11893"/>
    </source>
</evidence>
<dbReference type="InterPro" id="IPR000917">
    <property type="entry name" value="Sulfatase_N"/>
</dbReference>
<dbReference type="Gene3D" id="3.40.720.10">
    <property type="entry name" value="Alkaline Phosphatase, subunit A"/>
    <property type="match status" value="1"/>
</dbReference>
<feature type="domain" description="Inner membrane protein YejM N-terminal" evidence="3">
    <location>
        <begin position="15"/>
        <end position="247"/>
    </location>
</feature>
<accession>A0ABU3C0X3</accession>
<dbReference type="CDD" id="cd16148">
    <property type="entry name" value="sulfatase_like"/>
    <property type="match status" value="1"/>
</dbReference>
<keyword evidence="5" id="KW-1185">Reference proteome</keyword>
<feature type="transmembrane region" description="Helical" evidence="1">
    <location>
        <begin position="52"/>
        <end position="78"/>
    </location>
</feature>
<dbReference type="InterPro" id="IPR017850">
    <property type="entry name" value="Alkaline_phosphatase_core_sf"/>
</dbReference>
<dbReference type="InterPro" id="IPR024588">
    <property type="entry name" value="YejM_N"/>
</dbReference>
<dbReference type="InterPro" id="IPR052701">
    <property type="entry name" value="GAG_Ulvan_Degrading_Sulfatases"/>
</dbReference>
<feature type="domain" description="Sulfatase N-terminal" evidence="2">
    <location>
        <begin position="255"/>
        <end position="519"/>
    </location>
</feature>
<dbReference type="SUPFAM" id="SSF53649">
    <property type="entry name" value="Alkaline phosphatase-like"/>
    <property type="match status" value="1"/>
</dbReference>
<dbReference type="EMBL" id="JAVRIB010000008">
    <property type="protein sequence ID" value="MDT0635031.1"/>
    <property type="molecule type" value="Genomic_DNA"/>
</dbReference>
<evidence type="ECO:0000313" key="4">
    <source>
        <dbReference type="EMBL" id="MDT0635031.1"/>
    </source>
</evidence>
<feature type="transmembrane region" description="Helical" evidence="1">
    <location>
        <begin position="90"/>
        <end position="109"/>
    </location>
</feature>
<dbReference type="Pfam" id="PF11893">
    <property type="entry name" value="DUF3413"/>
    <property type="match status" value="1"/>
</dbReference>
<dbReference type="PANTHER" id="PTHR43751">
    <property type="entry name" value="SULFATASE"/>
    <property type="match status" value="1"/>
</dbReference>
<keyword evidence="1" id="KW-0472">Membrane</keyword>
<protein>
    <submittedName>
        <fullName evidence="4">DUF3413 domain-containing protein</fullName>
    </submittedName>
</protein>
<dbReference type="RefSeq" id="WP_311652876.1">
    <property type="nucleotide sequence ID" value="NZ_JAVRIB010000008.1"/>
</dbReference>
<name>A0ABU3C0X3_9GAMM</name>
<dbReference type="Proteomes" id="UP001251857">
    <property type="component" value="Unassembled WGS sequence"/>
</dbReference>
<feature type="transmembrane region" description="Helical" evidence="1">
    <location>
        <begin position="21"/>
        <end position="40"/>
    </location>
</feature>
<keyword evidence="1" id="KW-0812">Transmembrane</keyword>
<reference evidence="4 5" key="1">
    <citation type="submission" date="2023-09" db="EMBL/GenBank/DDBJ databases">
        <authorList>
            <person name="Rey-Velasco X."/>
        </authorList>
    </citation>
    <scope>NUCLEOTIDE SEQUENCE [LARGE SCALE GENOMIC DNA]</scope>
    <source>
        <strain evidence="4 5">W335</strain>
    </source>
</reference>
<evidence type="ECO:0000313" key="5">
    <source>
        <dbReference type="Proteomes" id="UP001251857"/>
    </source>
</evidence>
<evidence type="ECO:0000256" key="1">
    <source>
        <dbReference type="SAM" id="Phobius"/>
    </source>
</evidence>
<organism evidence="4 5">
    <name type="scientific">Spectribacter hydrogenoxidans</name>
    <dbReference type="NCBI Taxonomy" id="3075608"/>
    <lineage>
        <taxon>Bacteria</taxon>
        <taxon>Pseudomonadati</taxon>
        <taxon>Pseudomonadota</taxon>
        <taxon>Gammaproteobacteria</taxon>
        <taxon>Salinisphaerales</taxon>
        <taxon>Salinisphaeraceae</taxon>
        <taxon>Spectribacter</taxon>
    </lineage>
</organism>
<keyword evidence="1" id="KW-1133">Transmembrane helix</keyword>
<dbReference type="Pfam" id="PF00884">
    <property type="entry name" value="Sulfatase"/>
    <property type="match status" value="1"/>
</dbReference>
<sequence>MTARPFSPDHRPRPALLRWTGWLFAANTLLMLLLGLRYLFYAPWPTDVITAVYMVCAVVGHFALLGMLPWLLIVVPLVLLWPRPAIIRPLATVMVALMLAVLLLDTLVFAENRFHFNALTVAILGWKTWGFGAFYALIFLLLFFLLGRMLWAALARGRPRGGGLLAAGLFGCLLAAHVIHIWGDARYFVPVTSFSPYLPLYEPVTAKSFLERHDLMHVAPRQNDGALAAAVSRHSQRLDYPEKVLVCNRDDPPLNVLLVVVDALRGDSLNRRLMPRLSAFARDRALRFDHHFSGGNSSRMGLFSLFYGLPSTYWEDFYNLNRGPVLFDRMQVAGYDFGLFSSKPLVHPTGLDRTAFADLTIQPHPAQAPDYEQDRRLNQLWFNWLDARHSERPFFGFLFYDSLNGREFPPDYPHIAEADGDSALARKRGDYRTSVHFLDSLVGEVLDDLEQRGRLRDTVVMMTADHGQSFDDYGLGYVGYGSNFSDAQLHVPLVVHWPGREPARIERRTAHVDVPPTLLTGVLGCSNAPSDYSVGSDLFAGQPWDWLVAGSYSEYAVVQPDRVTVVKPGGYVEVRGDDYRVLEDVRVDRARIEQALQAMGRFYR</sequence>